<sequence>MADKPGTKTIKILLKLLAAPYRLRLKQLGAAVGLSDRGTITKHLDCIRAAGIVVKRDKHDRYAVIPQTGFKELNYLSPFSEADKNRMKELVGQLSTAEATSLINKLESLYNWQALGIEALRRPELEKLDAIEEAKRLKNQVTLVNYRSRNSNDERDRRVEPFGIYPESGMIMAYDTEKLRVAYFFLKRMDRVHVLEEPWQFEPSHSNVASDCFNIVKNKQVLVDLTLGVSAYNDLIERNPAARQFTRKGSKENTYAFSGRVNHEFMGLTQFILANWRHVTIHAPATLRETMVREAKQLMEQLSGA</sequence>
<dbReference type="RefSeq" id="WP_168036474.1">
    <property type="nucleotide sequence ID" value="NZ_JAATJH010000002.1"/>
</dbReference>
<protein>
    <submittedName>
        <fullName evidence="1">DNA-binding transcriptional regulator YafY/biotin operon repressor</fullName>
    </submittedName>
</protein>
<gene>
    <name evidence="1" type="ORF">GGR27_001184</name>
</gene>
<evidence type="ECO:0000313" key="2">
    <source>
        <dbReference type="Proteomes" id="UP000770785"/>
    </source>
</evidence>
<dbReference type="EMBL" id="JAATJH010000002">
    <property type="protein sequence ID" value="NJC25685.1"/>
    <property type="molecule type" value="Genomic_DNA"/>
</dbReference>
<dbReference type="GO" id="GO:0003677">
    <property type="term" value="F:DNA binding"/>
    <property type="evidence" value="ECO:0007669"/>
    <property type="project" value="UniProtKB-KW"/>
</dbReference>
<organism evidence="1 2">
    <name type="scientific">Neolewinella antarctica</name>
    <dbReference type="NCBI Taxonomy" id="442734"/>
    <lineage>
        <taxon>Bacteria</taxon>
        <taxon>Pseudomonadati</taxon>
        <taxon>Bacteroidota</taxon>
        <taxon>Saprospiria</taxon>
        <taxon>Saprospirales</taxon>
        <taxon>Lewinellaceae</taxon>
        <taxon>Neolewinella</taxon>
    </lineage>
</organism>
<comment type="caution">
    <text evidence="1">The sequence shown here is derived from an EMBL/GenBank/DDBJ whole genome shotgun (WGS) entry which is preliminary data.</text>
</comment>
<evidence type="ECO:0000313" key="1">
    <source>
        <dbReference type="EMBL" id="NJC25685.1"/>
    </source>
</evidence>
<proteinExistence type="predicted"/>
<reference evidence="1 2" key="1">
    <citation type="submission" date="2020-03" db="EMBL/GenBank/DDBJ databases">
        <title>Genomic Encyclopedia of Type Strains, Phase IV (KMG-IV): sequencing the most valuable type-strain genomes for metagenomic binning, comparative biology and taxonomic classification.</title>
        <authorList>
            <person name="Goeker M."/>
        </authorList>
    </citation>
    <scope>NUCLEOTIDE SEQUENCE [LARGE SCALE GENOMIC DNA]</scope>
    <source>
        <strain evidence="1 2">DSM 105096</strain>
    </source>
</reference>
<dbReference type="Proteomes" id="UP000770785">
    <property type="component" value="Unassembled WGS sequence"/>
</dbReference>
<keyword evidence="2" id="KW-1185">Reference proteome</keyword>
<name>A0ABX0X9J6_9BACT</name>
<dbReference type="PROSITE" id="PS52050">
    <property type="entry name" value="WYL"/>
    <property type="match status" value="1"/>
</dbReference>
<keyword evidence="1" id="KW-0238">DNA-binding</keyword>
<accession>A0ABX0X9J6</accession>